<dbReference type="Proteomes" id="UP000218418">
    <property type="component" value="Chromosome"/>
</dbReference>
<dbReference type="PANTHER" id="PTHR23023">
    <property type="entry name" value="DIMETHYLANILINE MONOOXYGENASE"/>
    <property type="match status" value="1"/>
</dbReference>
<dbReference type="InterPro" id="IPR000960">
    <property type="entry name" value="Flavin_mOase"/>
</dbReference>
<dbReference type="GO" id="GO:0004499">
    <property type="term" value="F:N,N-dimethylaniline monooxygenase activity"/>
    <property type="evidence" value="ECO:0007669"/>
    <property type="project" value="InterPro"/>
</dbReference>
<dbReference type="InterPro" id="IPR020946">
    <property type="entry name" value="Flavin_mOase-like"/>
</dbReference>
<protein>
    <submittedName>
        <fullName evidence="7">Dimethylaniline monooxygenase</fullName>
    </submittedName>
</protein>
<dbReference type="PRINTS" id="PR00370">
    <property type="entry name" value="FMOXYGENASE"/>
</dbReference>
<evidence type="ECO:0000256" key="3">
    <source>
        <dbReference type="ARBA" id="ARBA00022630"/>
    </source>
</evidence>
<evidence type="ECO:0000256" key="5">
    <source>
        <dbReference type="ARBA" id="ARBA00022857"/>
    </source>
</evidence>
<keyword evidence="3" id="KW-0285">Flavoprotein</keyword>
<dbReference type="SUPFAM" id="SSF51905">
    <property type="entry name" value="FAD/NAD(P)-binding domain"/>
    <property type="match status" value="2"/>
</dbReference>
<evidence type="ECO:0000313" key="8">
    <source>
        <dbReference type="Proteomes" id="UP000218418"/>
    </source>
</evidence>
<comment type="similarity">
    <text evidence="2">Belongs to the FAD-binding monooxygenase family.</text>
</comment>
<dbReference type="EMBL" id="AP018227">
    <property type="protein sequence ID" value="BAY82843.1"/>
    <property type="molecule type" value="Genomic_DNA"/>
</dbReference>
<keyword evidence="7" id="KW-0503">Monooxygenase</keyword>
<comment type="similarity">
    <text evidence="1">Belongs to the FMO family.</text>
</comment>
<evidence type="ECO:0000256" key="6">
    <source>
        <dbReference type="ARBA" id="ARBA00023002"/>
    </source>
</evidence>
<dbReference type="OrthoDB" id="465620at2"/>
<dbReference type="GO" id="GO:0050661">
    <property type="term" value="F:NADP binding"/>
    <property type="evidence" value="ECO:0007669"/>
    <property type="project" value="InterPro"/>
</dbReference>
<dbReference type="Pfam" id="PF00743">
    <property type="entry name" value="FMO-like"/>
    <property type="match status" value="1"/>
</dbReference>
<proteinExistence type="inferred from homology"/>
<evidence type="ECO:0000256" key="4">
    <source>
        <dbReference type="ARBA" id="ARBA00022827"/>
    </source>
</evidence>
<dbReference type="GO" id="GO:0050660">
    <property type="term" value="F:flavin adenine dinucleotide binding"/>
    <property type="evidence" value="ECO:0007669"/>
    <property type="project" value="InterPro"/>
</dbReference>
<dbReference type="InterPro" id="IPR036188">
    <property type="entry name" value="FAD/NAD-bd_sf"/>
</dbReference>
<keyword evidence="5" id="KW-0521">NADP</keyword>
<reference evidence="7 8" key="1">
    <citation type="submission" date="2017-06" db="EMBL/GenBank/DDBJ databases">
        <title>Genome sequencing of cyanobaciteial culture collection at National Institute for Environmental Studies (NIES).</title>
        <authorList>
            <person name="Hirose Y."/>
            <person name="Shimura Y."/>
            <person name="Fujisawa T."/>
            <person name="Nakamura Y."/>
            <person name="Kawachi M."/>
        </authorList>
    </citation>
    <scope>NUCLEOTIDE SEQUENCE [LARGE SCALE GENOMIC DNA]</scope>
    <source>
        <strain evidence="7 8">NIES-267</strain>
    </source>
</reference>
<keyword evidence="4" id="KW-0274">FAD</keyword>
<dbReference type="InterPro" id="IPR050346">
    <property type="entry name" value="FMO-like"/>
</dbReference>
<keyword evidence="8" id="KW-1185">Reference proteome</keyword>
<name>A0A1Z4LNR4_9CYAN</name>
<evidence type="ECO:0000313" key="7">
    <source>
        <dbReference type="EMBL" id="BAY82843.1"/>
    </source>
</evidence>
<dbReference type="AlphaFoldDB" id="A0A1Z4LNR4"/>
<gene>
    <name evidence="7" type="ORF">NIES267_23280</name>
</gene>
<keyword evidence="6" id="KW-0560">Oxidoreductase</keyword>
<evidence type="ECO:0000256" key="1">
    <source>
        <dbReference type="ARBA" id="ARBA00009183"/>
    </source>
</evidence>
<accession>A0A1Z4LNR4</accession>
<sequence>MNIKKVCVIGAGVSGLVAAKTFLEEGCEVTVLEKKSGLGGVWEKSSSYPNVKTQSSRHTYCFSDYPMPEDYPEWPNGEQVRKYLQSYADHFGVSERIIFQAEVTDIYRKTEEALWVVSFKINNQDKVKEQKQEFDFVLVCNGIFNIPKIPTIPGNKEFIATGGKILHSIEFKDSSLIKDKRVVVVGFGKSACDIAAFTVDNAKESILVFRRALWKIPHFILNKIQFEYILSTRFAELWLPSRKQEGIKKLLHSIGKPIVWAFWRLNELTLRKQFNLDGSNLRPAEFINKTLSCSANVAPENFYKHIESGKIKAKKASIAKFMSDGVELDSGEKLQADVVIFGTGFRQDIPFLEEKYRQLVMDEKGNFKMFRNLIHPDIPNMGFLGYNSSFFCPLTSEIGAWWLAEYVKGNLVLPTPSQMREEIDKQLDWSMNNLPPAFAYGTCVAPLTFDYLEDLIEDIGFKIFGKGAKPIQGIMERIKPSAYQQIRDSLRANKPLSIKNISEKEGNIPMQEKRR</sequence>
<organism evidence="7 8">
    <name type="scientific">Calothrix parasitica NIES-267</name>
    <dbReference type="NCBI Taxonomy" id="1973488"/>
    <lineage>
        <taxon>Bacteria</taxon>
        <taxon>Bacillati</taxon>
        <taxon>Cyanobacteriota</taxon>
        <taxon>Cyanophyceae</taxon>
        <taxon>Nostocales</taxon>
        <taxon>Calotrichaceae</taxon>
        <taxon>Calothrix</taxon>
    </lineage>
</organism>
<evidence type="ECO:0000256" key="2">
    <source>
        <dbReference type="ARBA" id="ARBA00010139"/>
    </source>
</evidence>
<dbReference type="PIRSF" id="PIRSF000332">
    <property type="entry name" value="FMO"/>
    <property type="match status" value="1"/>
</dbReference>
<dbReference type="Gene3D" id="3.50.50.60">
    <property type="entry name" value="FAD/NAD(P)-binding domain"/>
    <property type="match status" value="1"/>
</dbReference>